<dbReference type="GO" id="GO:0033565">
    <property type="term" value="C:ESCRT-0 complex"/>
    <property type="evidence" value="ECO:0007669"/>
    <property type="project" value="TreeGrafter"/>
</dbReference>
<gene>
    <name evidence="4" type="ORF">DSPE1174_LOCUS18057</name>
</gene>
<evidence type="ECO:0000256" key="1">
    <source>
        <dbReference type="PROSITE-ProRule" id="PRU00023"/>
    </source>
</evidence>
<feature type="domain" description="PX" evidence="3">
    <location>
        <begin position="1"/>
        <end position="116"/>
    </location>
</feature>
<feature type="compositionally biased region" description="Polar residues" evidence="2">
    <location>
        <begin position="164"/>
        <end position="193"/>
    </location>
</feature>
<keyword evidence="1" id="KW-0040">ANK repeat</keyword>
<dbReference type="PANTHER" id="PTHR47794:SF1">
    <property type="entry name" value="VACUOLAR PROTEIN SORTING-ASSOCIATED PROTEIN 27"/>
    <property type="match status" value="1"/>
</dbReference>
<dbReference type="InterPro" id="IPR036770">
    <property type="entry name" value="Ankyrin_rpt-contain_sf"/>
</dbReference>
<evidence type="ECO:0000259" key="3">
    <source>
        <dbReference type="PROSITE" id="PS50195"/>
    </source>
</evidence>
<dbReference type="PANTHER" id="PTHR47794">
    <property type="entry name" value="VACUOLAR PROTEIN SORTING-ASSOCIATED PROTEIN 27"/>
    <property type="match status" value="1"/>
</dbReference>
<dbReference type="InterPro" id="IPR036871">
    <property type="entry name" value="PX_dom_sf"/>
</dbReference>
<dbReference type="PROSITE" id="PS50297">
    <property type="entry name" value="ANK_REP_REGION"/>
    <property type="match status" value="1"/>
</dbReference>
<feature type="compositionally biased region" description="Polar residues" evidence="2">
    <location>
        <begin position="117"/>
        <end position="131"/>
    </location>
</feature>
<dbReference type="SMART" id="SM00248">
    <property type="entry name" value="ANK"/>
    <property type="match status" value="1"/>
</dbReference>
<dbReference type="CDD" id="cd06093">
    <property type="entry name" value="PX_domain"/>
    <property type="match status" value="1"/>
</dbReference>
<organism evidence="4">
    <name type="scientific">Octactis speculum</name>
    <dbReference type="NCBI Taxonomy" id="3111310"/>
    <lineage>
        <taxon>Eukaryota</taxon>
        <taxon>Sar</taxon>
        <taxon>Stramenopiles</taxon>
        <taxon>Ochrophyta</taxon>
        <taxon>Dictyochophyceae</taxon>
        <taxon>Dictyochales</taxon>
        <taxon>Dictyochaceae</taxon>
        <taxon>Octactis</taxon>
    </lineage>
</organism>
<dbReference type="GO" id="GO:0043130">
    <property type="term" value="F:ubiquitin binding"/>
    <property type="evidence" value="ECO:0007669"/>
    <property type="project" value="TreeGrafter"/>
</dbReference>
<evidence type="ECO:0000313" key="4">
    <source>
        <dbReference type="EMBL" id="CAD9439265.1"/>
    </source>
</evidence>
<dbReference type="Pfam" id="PF13857">
    <property type="entry name" value="Ank_5"/>
    <property type="match status" value="1"/>
</dbReference>
<dbReference type="Gene3D" id="3.30.1520.10">
    <property type="entry name" value="Phox-like domain"/>
    <property type="match status" value="1"/>
</dbReference>
<dbReference type="PROSITE" id="PS50195">
    <property type="entry name" value="PX"/>
    <property type="match status" value="1"/>
</dbReference>
<dbReference type="Gene3D" id="1.25.40.20">
    <property type="entry name" value="Ankyrin repeat-containing domain"/>
    <property type="match status" value="1"/>
</dbReference>
<dbReference type="SUPFAM" id="SSF64268">
    <property type="entry name" value="PX domain"/>
    <property type="match status" value="1"/>
</dbReference>
<dbReference type="SUPFAM" id="SSF48403">
    <property type="entry name" value="Ankyrin repeat"/>
    <property type="match status" value="1"/>
</dbReference>
<feature type="region of interest" description="Disordered" evidence="2">
    <location>
        <begin position="162"/>
        <end position="230"/>
    </location>
</feature>
<dbReference type="GO" id="GO:0043328">
    <property type="term" value="P:protein transport to vacuole involved in ubiquitin-dependent protein catabolic process via the multivesicular body sorting pathway"/>
    <property type="evidence" value="ECO:0007669"/>
    <property type="project" value="TreeGrafter"/>
</dbReference>
<dbReference type="GO" id="GO:0006623">
    <property type="term" value="P:protein targeting to vacuole"/>
    <property type="evidence" value="ECO:0007669"/>
    <property type="project" value="TreeGrafter"/>
</dbReference>
<dbReference type="PROSITE" id="PS50088">
    <property type="entry name" value="ANK_REPEAT"/>
    <property type="match status" value="1"/>
</dbReference>
<accession>A0A7S2D169</accession>
<dbReference type="EMBL" id="HBGS01034963">
    <property type="protein sequence ID" value="CAD9439265.1"/>
    <property type="molecule type" value="Transcribed_RNA"/>
</dbReference>
<dbReference type="InterPro" id="IPR002110">
    <property type="entry name" value="Ankyrin_rpt"/>
</dbReference>
<dbReference type="InterPro" id="IPR001683">
    <property type="entry name" value="PX_dom"/>
</dbReference>
<reference evidence="4" key="1">
    <citation type="submission" date="2021-01" db="EMBL/GenBank/DDBJ databases">
        <authorList>
            <person name="Corre E."/>
            <person name="Pelletier E."/>
            <person name="Niang G."/>
            <person name="Scheremetjew M."/>
            <person name="Finn R."/>
            <person name="Kale V."/>
            <person name="Holt S."/>
            <person name="Cochrane G."/>
            <person name="Meng A."/>
            <person name="Brown T."/>
            <person name="Cohen L."/>
        </authorList>
    </citation>
    <scope>NUCLEOTIDE SEQUENCE</scope>
    <source>
        <strain evidence="4">CCMP1381</strain>
    </source>
</reference>
<name>A0A7S2D169_9STRA</name>
<feature type="repeat" description="ANK" evidence="1">
    <location>
        <begin position="259"/>
        <end position="291"/>
    </location>
</feature>
<protein>
    <recommendedName>
        <fullName evidence="3">PX domain-containing protein</fullName>
    </recommendedName>
</protein>
<proteinExistence type="predicted"/>
<evidence type="ECO:0000256" key="2">
    <source>
        <dbReference type="SAM" id="MobiDB-lite"/>
    </source>
</evidence>
<dbReference type="AlphaFoldDB" id="A0A7S2D169"/>
<dbReference type="SMART" id="SM00312">
    <property type="entry name" value="PX"/>
    <property type="match status" value="1"/>
</dbReference>
<dbReference type="GO" id="GO:0032266">
    <property type="term" value="F:phosphatidylinositol-3-phosphate binding"/>
    <property type="evidence" value="ECO:0007669"/>
    <property type="project" value="TreeGrafter"/>
</dbReference>
<feature type="region of interest" description="Disordered" evidence="2">
    <location>
        <begin position="115"/>
        <end position="140"/>
    </location>
</feature>
<sequence>MQSSHLLMCDIPRSMECDTSGGKSFTGYVAHCIYGDHEWTIMKRYSQFYDLKSQMEKEMIIPSVPFPSKKFSTLSADAVEKRRVQLDCYMRELSNMMMMDHPKLVLREFLEVEAHTQAGSSGSARKTSASDTPEPAPEPAPVLVRQSWDQTWMDQDPLAAMMNQDGTNDQLTTSEEAPPSRSAQKPAATTNSNSEREHAATRQSPPTSKPLPSFLSHSQTKTFEPSGEGLRDAIKNGDVHGVQEVLRVDTTCAGYKDRQDQSMLHLAAIFNHTEIAELLLMAGADPTVENSDHETAMDVAAPTLKRKMQQHLAMRAAQTQK</sequence>
<dbReference type="Pfam" id="PF00787">
    <property type="entry name" value="PX"/>
    <property type="match status" value="1"/>
</dbReference>